<dbReference type="Pfam" id="PF02225">
    <property type="entry name" value="PA"/>
    <property type="match status" value="1"/>
</dbReference>
<sequence>LLFVLMCALWGTASILHVFAVPAAPWEFESTTRTYRRHLLSQEMTSIVHAIGAHLIILLNSATVNVPSNEPFRFMMLAMRLLVAAAQLRSDAEIFRSQAAVAVFAAPGPGDLLQGRLLWQGLGCKAEREMPEARQRGEIHLVQRGGCSFSAKSSVAARRGASAVVVADFASAHGEEAAETLVAGTSGGGRVPLLLLGSSFAGPLIEAAEAGEAVEVKVQLGQPAPSVVMDLWLPLGGVEALLTGLAPTARELSEVLRVHVHFRVVAAPEDASPALVARHCFAGLKELCAALVLQHRSIAPPAAPLLREAVYQHCLLRGFPQSYWWRYVEAARCNGSESCSRRTLTEIGLSTRDVLAVQRCASLEAASFLEDDRESASWGAAEEAALRINGWRYSGPLEAVRILRTICWQLDPSPATCQRFLNKDSDSKGGIALWRLVGLCLLSFAAGGLFRGPAATESKRVEGLKRAYVKIHQDKPVAWFFKATNPNPMIIPCSLYRRQSPLYAKYFDCAQTQGSILRVRQPHSVQMIKKDSPLFIDPTQLDFLRDVSMTKEFAPEMSVFQEPPGLGMRSELLGPPGLDLIGLKQILGTSPSGNREAVRYQYPPMSPMSPSPMSPLSPATVASVTFKNIPGNLPVTVAAPVSQATLRRDNQVQKRINQEIIAAAKAPKAEIPVKVLGIVEAKLDQMNGVNLSTAMHRLARACEGASQTLGRMRRNPVVLRMLDMVESLAAQELEFHDGTVPANCCTIISWSCASLRLFRTSVFEILVQVAVPNLKDCQPYEITNMMWALAELCRRHPQMGKDLQPTIQELVESAAAALFAHPEHLKLQVLISSLMSLTLFPRLNGMTQKMLLIRIVLDIANRDEELKATENLTPVLLSFDTMRKQHPQVYQEILLATGDRFPGFVAQYVLGPKSSRVKSSKRTQK</sequence>
<feature type="chain" id="PRO_5033015473" evidence="3">
    <location>
        <begin position="21"/>
        <end position="925"/>
    </location>
</feature>
<dbReference type="PANTHER" id="PTHR22702:SF1">
    <property type="entry name" value="PROTEASE-ASSOCIATED DOMAIN-CONTAINING PROTEIN 1"/>
    <property type="match status" value="1"/>
</dbReference>
<evidence type="ECO:0000259" key="4">
    <source>
        <dbReference type="Pfam" id="PF02225"/>
    </source>
</evidence>
<comment type="caution">
    <text evidence="5">The sequence shown here is derived from an EMBL/GenBank/DDBJ whole genome shotgun (WGS) entry which is preliminary data.</text>
</comment>
<feature type="domain" description="PA" evidence="4">
    <location>
        <begin position="120"/>
        <end position="175"/>
    </location>
</feature>
<dbReference type="PANTHER" id="PTHR22702">
    <property type="entry name" value="PROTEASE-ASSOCIATED DOMAIN-CONTAINING PROTEIN"/>
    <property type="match status" value="1"/>
</dbReference>
<dbReference type="SUPFAM" id="SSF52025">
    <property type="entry name" value="PA domain"/>
    <property type="match status" value="1"/>
</dbReference>
<organism evidence="5 6">
    <name type="scientific">Symbiodinium pilosum</name>
    <name type="common">Dinoflagellate</name>
    <dbReference type="NCBI Taxonomy" id="2952"/>
    <lineage>
        <taxon>Eukaryota</taxon>
        <taxon>Sar</taxon>
        <taxon>Alveolata</taxon>
        <taxon>Dinophyceae</taxon>
        <taxon>Suessiales</taxon>
        <taxon>Symbiodiniaceae</taxon>
        <taxon>Symbiodinium</taxon>
    </lineage>
</organism>
<protein>
    <submittedName>
        <fullName evidence="5">BP80 protein</fullName>
    </submittedName>
</protein>
<keyword evidence="6" id="KW-1185">Reference proteome</keyword>
<dbReference type="InterPro" id="IPR003137">
    <property type="entry name" value="PA_domain"/>
</dbReference>
<reference evidence="5" key="1">
    <citation type="submission" date="2021-02" db="EMBL/GenBank/DDBJ databases">
        <authorList>
            <person name="Dougan E. K."/>
            <person name="Rhodes N."/>
            <person name="Thang M."/>
            <person name="Chan C."/>
        </authorList>
    </citation>
    <scope>NUCLEOTIDE SEQUENCE</scope>
</reference>
<evidence type="ECO:0000256" key="2">
    <source>
        <dbReference type="ARBA" id="ARBA00023180"/>
    </source>
</evidence>
<keyword evidence="2" id="KW-0325">Glycoprotein</keyword>
<gene>
    <name evidence="5" type="primary">BP80</name>
    <name evidence="5" type="ORF">SPIL2461_LOCUS8088</name>
</gene>
<evidence type="ECO:0000313" key="6">
    <source>
        <dbReference type="Proteomes" id="UP000649617"/>
    </source>
</evidence>
<feature type="signal peptide" evidence="3">
    <location>
        <begin position="1"/>
        <end position="20"/>
    </location>
</feature>
<dbReference type="Proteomes" id="UP000649617">
    <property type="component" value="Unassembled WGS sequence"/>
</dbReference>
<evidence type="ECO:0000256" key="1">
    <source>
        <dbReference type="ARBA" id="ARBA00022729"/>
    </source>
</evidence>
<feature type="non-terminal residue" evidence="5">
    <location>
        <position position="1"/>
    </location>
</feature>
<evidence type="ECO:0000256" key="3">
    <source>
        <dbReference type="SAM" id="SignalP"/>
    </source>
</evidence>
<evidence type="ECO:0000313" key="5">
    <source>
        <dbReference type="EMBL" id="CAE7342349.1"/>
    </source>
</evidence>
<proteinExistence type="predicted"/>
<name>A0A812P2G0_SYMPI</name>
<dbReference type="Gene3D" id="3.50.30.30">
    <property type="match status" value="1"/>
</dbReference>
<dbReference type="AlphaFoldDB" id="A0A812P2G0"/>
<keyword evidence="1 3" id="KW-0732">Signal</keyword>
<dbReference type="InterPro" id="IPR046450">
    <property type="entry name" value="PA_dom_sf"/>
</dbReference>
<dbReference type="OrthoDB" id="10013407at2759"/>
<accession>A0A812P2G0</accession>
<dbReference type="EMBL" id="CAJNIZ010013047">
    <property type="protein sequence ID" value="CAE7342349.1"/>
    <property type="molecule type" value="Genomic_DNA"/>
</dbReference>